<dbReference type="SMART" id="SM00066">
    <property type="entry name" value="GAL4"/>
    <property type="match status" value="1"/>
</dbReference>
<evidence type="ECO:0000313" key="6">
    <source>
        <dbReference type="Proteomes" id="UP001233271"/>
    </source>
</evidence>
<keyword evidence="2" id="KW-0539">Nucleus</keyword>
<dbReference type="Proteomes" id="UP001233271">
    <property type="component" value="Chromosome 1"/>
</dbReference>
<reference evidence="5" key="1">
    <citation type="journal article" date="2023" name="BMC Genomics">
        <title>Chromosome-level genome assemblies of Cutaneotrichosporon spp. (Trichosporonales, Basidiomycota) reveal imbalanced evolution between nucleotide sequences and chromosome synteny.</title>
        <authorList>
            <person name="Kobayashi Y."/>
            <person name="Kayamori A."/>
            <person name="Aoki K."/>
            <person name="Shiwa Y."/>
            <person name="Matsutani M."/>
            <person name="Fujita N."/>
            <person name="Sugita T."/>
            <person name="Iwasaki W."/>
            <person name="Tanaka N."/>
            <person name="Takashima M."/>
        </authorList>
    </citation>
    <scope>NUCLEOTIDE SEQUENCE</scope>
    <source>
        <strain evidence="5">HIS019</strain>
    </source>
</reference>
<organism evidence="5 6">
    <name type="scientific">Cutaneotrichosporon cavernicola</name>
    <dbReference type="NCBI Taxonomy" id="279322"/>
    <lineage>
        <taxon>Eukaryota</taxon>
        <taxon>Fungi</taxon>
        <taxon>Dikarya</taxon>
        <taxon>Basidiomycota</taxon>
        <taxon>Agaricomycotina</taxon>
        <taxon>Tremellomycetes</taxon>
        <taxon>Trichosporonales</taxon>
        <taxon>Trichosporonaceae</taxon>
        <taxon>Cutaneotrichosporon</taxon>
    </lineage>
</organism>
<dbReference type="Gene3D" id="4.10.240.10">
    <property type="entry name" value="Zn(2)-C6 fungal-type DNA-binding domain"/>
    <property type="match status" value="1"/>
</dbReference>
<dbReference type="PANTHER" id="PTHR37534:SF7">
    <property type="entry name" value="TRANSCRIPTIONAL ACTIVATOR PROTEIN UGA3"/>
    <property type="match status" value="1"/>
</dbReference>
<dbReference type="PROSITE" id="PS00463">
    <property type="entry name" value="ZN2_CY6_FUNGAL_1"/>
    <property type="match status" value="1"/>
</dbReference>
<dbReference type="KEGG" id="ccac:CcaHIS019_0109200"/>
<dbReference type="SUPFAM" id="SSF57701">
    <property type="entry name" value="Zn2/Cys6 DNA-binding domain"/>
    <property type="match status" value="1"/>
</dbReference>
<evidence type="ECO:0000313" key="5">
    <source>
        <dbReference type="EMBL" id="BEI88202.1"/>
    </source>
</evidence>
<feature type="domain" description="Zn(2)-C6 fungal-type" evidence="4">
    <location>
        <begin position="14"/>
        <end position="44"/>
    </location>
</feature>
<feature type="compositionally biased region" description="Low complexity" evidence="3">
    <location>
        <begin position="147"/>
        <end position="162"/>
    </location>
</feature>
<sequence>MGPTRQTRGRSRTGCNQCRRDRKKCDEVRPVCSRCLNRRTSCDFERPFGASVGNRRRTMSSALSDTSYDDGPDPSPTGYPMSGARSGSSTIARTPGPMWATTPRTDDHRISIGSVNSVAQHRGSYQGAPAGPSGSSIQNFHSDTQFPTSAVPSTSTVTGTSTNMPPLPGNMVGMTPVSPFDQIDLGVSDEYISFDDLLKDLFGASMPDMTTGMAYITAHAHEASERAEPSHSPNVEPHSVQERFNAPLDTRAALRGTVPQAALETLSDTDARLIHHFVDVQSTISIAIELDTHDNPFVKHFVPVALSSTLSGNNDDNPALHAIKATAATHRANLMDSTRTDGSGVWRDLSHSCRKRAYALIAAKMGGFAQAAPEERERILGAFAQLVGLAVVDGNTRLLPGLYAAFSVALRSIANPTEHEQFFVVLASMWQTMLNFSIGVVLGRPMLNPLVDSLPNRPRSADADNVFAAPYERAEEFMRVYVLLEQARRHDTASVLAAQLEADELISSLGHRLQHDLNHYASLPGPARRVAIGSLLANAALRVLLLRHVFQYPIEDYRIQQCVRDALQVFPAIKWGTESGLLISLLILSTVALPAEQAQYRTFMVRLCWKGSAGPRAALSTLDAVCAGEDWKQAMVQVGAPILV</sequence>
<dbReference type="InterPro" id="IPR021858">
    <property type="entry name" value="Fun_TF"/>
</dbReference>
<protein>
    <recommendedName>
        <fullName evidence="4">Zn(2)-C6 fungal-type domain-containing protein</fullName>
    </recommendedName>
</protein>
<gene>
    <name evidence="5" type="ORF">CcaverHIS019_0109200</name>
</gene>
<dbReference type="GO" id="GO:0000976">
    <property type="term" value="F:transcription cis-regulatory region binding"/>
    <property type="evidence" value="ECO:0007669"/>
    <property type="project" value="TreeGrafter"/>
</dbReference>
<feature type="region of interest" description="Disordered" evidence="3">
    <location>
        <begin position="1"/>
        <end position="20"/>
    </location>
</feature>
<feature type="region of interest" description="Disordered" evidence="3">
    <location>
        <begin position="140"/>
        <end position="163"/>
    </location>
</feature>
<dbReference type="GeneID" id="85492073"/>
<comment type="subcellular location">
    <subcellularLocation>
        <location evidence="1">Nucleus</location>
    </subcellularLocation>
</comment>
<feature type="region of interest" description="Disordered" evidence="3">
    <location>
        <begin position="46"/>
        <end position="108"/>
    </location>
</feature>
<dbReference type="GO" id="GO:0005634">
    <property type="term" value="C:nucleus"/>
    <property type="evidence" value="ECO:0007669"/>
    <property type="project" value="UniProtKB-SubCell"/>
</dbReference>
<dbReference type="Pfam" id="PF11951">
    <property type="entry name" value="Fungal_trans_2"/>
    <property type="match status" value="1"/>
</dbReference>
<dbReference type="CDD" id="cd00067">
    <property type="entry name" value="GAL4"/>
    <property type="match status" value="1"/>
</dbReference>
<accession>A0AA48I8M4</accession>
<evidence type="ECO:0000256" key="2">
    <source>
        <dbReference type="ARBA" id="ARBA00023242"/>
    </source>
</evidence>
<dbReference type="GO" id="GO:0008270">
    <property type="term" value="F:zinc ion binding"/>
    <property type="evidence" value="ECO:0007669"/>
    <property type="project" value="InterPro"/>
</dbReference>
<evidence type="ECO:0000259" key="4">
    <source>
        <dbReference type="PROSITE" id="PS50048"/>
    </source>
</evidence>
<dbReference type="GO" id="GO:0000981">
    <property type="term" value="F:DNA-binding transcription factor activity, RNA polymerase II-specific"/>
    <property type="evidence" value="ECO:0007669"/>
    <property type="project" value="InterPro"/>
</dbReference>
<keyword evidence="6" id="KW-1185">Reference proteome</keyword>
<dbReference type="Pfam" id="PF00172">
    <property type="entry name" value="Zn_clus"/>
    <property type="match status" value="1"/>
</dbReference>
<evidence type="ECO:0000256" key="3">
    <source>
        <dbReference type="SAM" id="MobiDB-lite"/>
    </source>
</evidence>
<dbReference type="PANTHER" id="PTHR37534">
    <property type="entry name" value="TRANSCRIPTIONAL ACTIVATOR PROTEIN UGA3"/>
    <property type="match status" value="1"/>
</dbReference>
<proteinExistence type="predicted"/>
<dbReference type="InterPro" id="IPR036864">
    <property type="entry name" value="Zn2-C6_fun-type_DNA-bd_sf"/>
</dbReference>
<dbReference type="PROSITE" id="PS50048">
    <property type="entry name" value="ZN2_CY6_FUNGAL_2"/>
    <property type="match status" value="1"/>
</dbReference>
<dbReference type="InterPro" id="IPR001138">
    <property type="entry name" value="Zn2Cys6_DnaBD"/>
</dbReference>
<dbReference type="AlphaFoldDB" id="A0AA48I8M4"/>
<name>A0AA48I8M4_9TREE</name>
<evidence type="ECO:0000256" key="1">
    <source>
        <dbReference type="ARBA" id="ARBA00004123"/>
    </source>
</evidence>
<dbReference type="GO" id="GO:0045944">
    <property type="term" value="P:positive regulation of transcription by RNA polymerase II"/>
    <property type="evidence" value="ECO:0007669"/>
    <property type="project" value="TreeGrafter"/>
</dbReference>
<dbReference type="EMBL" id="AP028212">
    <property type="protein sequence ID" value="BEI88202.1"/>
    <property type="molecule type" value="Genomic_DNA"/>
</dbReference>
<dbReference type="RefSeq" id="XP_060453468.1">
    <property type="nucleotide sequence ID" value="XM_060604232.1"/>
</dbReference>